<dbReference type="InterPro" id="IPR002208">
    <property type="entry name" value="SecY/SEC61-alpha"/>
</dbReference>
<evidence type="ECO:0000256" key="6">
    <source>
        <dbReference type="ARBA" id="ARBA00022989"/>
    </source>
</evidence>
<dbReference type="Proteomes" id="UP000298685">
    <property type="component" value="Chromosome"/>
</dbReference>
<dbReference type="GO" id="GO:0006605">
    <property type="term" value="P:protein targeting"/>
    <property type="evidence" value="ECO:0007669"/>
    <property type="project" value="UniProtKB-UniRule"/>
</dbReference>
<feature type="transmembrane region" description="Helical" evidence="10">
    <location>
        <begin position="274"/>
        <end position="296"/>
    </location>
</feature>
<dbReference type="GO" id="GO:0043952">
    <property type="term" value="P:protein transport by the Sec complex"/>
    <property type="evidence" value="ECO:0007669"/>
    <property type="project" value="UniProtKB-UniRule"/>
</dbReference>
<dbReference type="FunFam" id="1.10.3370.10:FF:000001">
    <property type="entry name" value="Preprotein translocase subunit SecY"/>
    <property type="match status" value="1"/>
</dbReference>
<feature type="transmembrane region" description="Helical" evidence="10">
    <location>
        <begin position="82"/>
        <end position="102"/>
    </location>
</feature>
<evidence type="ECO:0000256" key="1">
    <source>
        <dbReference type="ARBA" id="ARBA00004141"/>
    </source>
</evidence>
<dbReference type="PROSITE" id="PS00755">
    <property type="entry name" value="SECY_1"/>
    <property type="match status" value="1"/>
</dbReference>
<dbReference type="HAMAP" id="MF_01465">
    <property type="entry name" value="SecY"/>
    <property type="match status" value="1"/>
</dbReference>
<evidence type="ECO:0000256" key="12">
    <source>
        <dbReference type="RuleBase" id="RU003484"/>
    </source>
</evidence>
<dbReference type="AlphaFoldDB" id="A0A4D6YM76"/>
<dbReference type="EMBL" id="CP032999">
    <property type="protein sequence ID" value="QCI26115.1"/>
    <property type="molecule type" value="Genomic_DNA"/>
</dbReference>
<evidence type="ECO:0000256" key="7">
    <source>
        <dbReference type="ARBA" id="ARBA00023010"/>
    </source>
</evidence>
<dbReference type="Pfam" id="PF00344">
    <property type="entry name" value="SecY"/>
    <property type="match status" value="1"/>
</dbReference>
<dbReference type="PIRSF" id="PIRSF004557">
    <property type="entry name" value="SecY"/>
    <property type="match status" value="1"/>
</dbReference>
<keyword evidence="6 10" id="KW-1133">Transmembrane helix</keyword>
<name>A0A4D6YM76_9GAMM</name>
<dbReference type="PRINTS" id="PR00303">
    <property type="entry name" value="SECYTRNLCASE"/>
</dbReference>
<evidence type="ECO:0000256" key="2">
    <source>
        <dbReference type="ARBA" id="ARBA00005751"/>
    </source>
</evidence>
<dbReference type="Gene3D" id="1.10.3370.10">
    <property type="entry name" value="SecY subunit domain"/>
    <property type="match status" value="1"/>
</dbReference>
<comment type="similarity">
    <text evidence="2 10 13">Belongs to the SecY/SEC61-alpha family.</text>
</comment>
<keyword evidence="3 10" id="KW-0813">Transport</keyword>
<dbReference type="OrthoDB" id="9809248at2"/>
<comment type="subcellular location">
    <subcellularLocation>
        <location evidence="10">Cell membrane</location>
        <topology evidence="10">Multi-pass membrane protein</topology>
    </subcellularLocation>
    <subcellularLocation>
        <location evidence="1 12">Membrane</location>
        <topology evidence="1 12">Multi-pass membrane protein</topology>
    </subcellularLocation>
</comment>
<dbReference type="PANTHER" id="PTHR10906">
    <property type="entry name" value="SECY/SEC61-ALPHA FAMILY MEMBER"/>
    <property type="match status" value="1"/>
</dbReference>
<comment type="subunit">
    <text evidence="10">Component of the Sec protein translocase complex. Heterotrimer consisting of SecY, SecE and SecG subunits. The heterotrimers can form oligomers, although 1 heterotrimer is thought to be able to translocate proteins. Interacts with the ribosome. Interacts with SecDF, and other proteins may be involved. Interacts with SecA.</text>
</comment>
<dbReference type="GO" id="GO:0005886">
    <property type="term" value="C:plasma membrane"/>
    <property type="evidence" value="ECO:0007669"/>
    <property type="project" value="UniProtKB-SubCell"/>
</dbReference>
<sequence>MINYIKKKLNNVSNTVLELKKRIIFVIFAIIIFRIGFFIPIPGINCTVLSHFLKQQNGTVVDLFNMFSGGALSHASVFSLGIMPYISASIIMQILTLTINFFANIKKEGEIGAKKITRYTRYIALLVAIVQSLGVSLTLTHIITLEKAILHLDWLFYLTTILSLTTGTVLLMWLSELITECGIGNGTSIIIFIGIISKLPSIIIGIIYHIFSHKFSIFPILLIFCVIFLMLFFISYIESSYRKIILYHSKQRNLHKIYVMQHTHLPLKINTSGVIPIIFTSSTMIILSTICSWLKIHCFYYTVSIIEYYMKPGQLLYIIIYTMLIFYFCFLYSNLICNPRDIAENLKKSGVFIPGIRPGIQTSQYISKIMIRLIFINSLYIICIVLIPELLKKTINIPFVFFNGTSLLIISVVIIDLISQFQTFMISNKYNTFLKKTTLGKNIL</sequence>
<feature type="transmembrane region" description="Helical" evidence="10">
    <location>
        <begin position="217"/>
        <end position="237"/>
    </location>
</feature>
<keyword evidence="5 10" id="KW-0653">Protein transport</keyword>
<protein>
    <recommendedName>
        <fullName evidence="9 10">Protein translocase subunit SecY</fullName>
    </recommendedName>
</protein>
<evidence type="ECO:0000256" key="11">
    <source>
        <dbReference type="RuleBase" id="RU000537"/>
    </source>
</evidence>
<evidence type="ECO:0000256" key="3">
    <source>
        <dbReference type="ARBA" id="ARBA00022448"/>
    </source>
</evidence>
<organism evidence="14 15">
    <name type="scientific">Buchnera aphidicola</name>
    <name type="common">Sarucallis kahawaluokalani</name>
    <dbReference type="NCBI Taxonomy" id="1241878"/>
    <lineage>
        <taxon>Bacteria</taxon>
        <taxon>Pseudomonadati</taxon>
        <taxon>Pseudomonadota</taxon>
        <taxon>Gammaproteobacteria</taxon>
        <taxon>Enterobacterales</taxon>
        <taxon>Erwiniaceae</taxon>
        <taxon>Buchnera</taxon>
    </lineage>
</organism>
<dbReference type="NCBIfam" id="TIGR00967">
    <property type="entry name" value="3a0501s007"/>
    <property type="match status" value="1"/>
</dbReference>
<evidence type="ECO:0000256" key="9">
    <source>
        <dbReference type="ARBA" id="ARBA00039733"/>
    </source>
</evidence>
<keyword evidence="10" id="KW-1003">Cell membrane</keyword>
<feature type="transmembrane region" description="Helical" evidence="10">
    <location>
        <begin position="399"/>
        <end position="419"/>
    </location>
</feature>
<dbReference type="InterPro" id="IPR026593">
    <property type="entry name" value="SecY"/>
</dbReference>
<feature type="transmembrane region" description="Helical" evidence="10">
    <location>
        <begin position="155"/>
        <end position="174"/>
    </location>
</feature>
<dbReference type="GO" id="GO:0065002">
    <property type="term" value="P:intracellular protein transmembrane transport"/>
    <property type="evidence" value="ECO:0007669"/>
    <property type="project" value="UniProtKB-UniRule"/>
</dbReference>
<evidence type="ECO:0000256" key="4">
    <source>
        <dbReference type="ARBA" id="ARBA00022692"/>
    </source>
</evidence>
<dbReference type="InterPro" id="IPR030659">
    <property type="entry name" value="SecY_CS"/>
</dbReference>
<comment type="function">
    <text evidence="10 11">The central subunit of the protein translocation channel SecYEG. Consists of two halves formed by TMs 1-5 and 6-10. These two domains form a lateral gate at the front which open onto the bilayer between TMs 2 and 7, and are clamped together by SecE at the back. The channel is closed by both a pore ring composed of hydrophobic SecY resides and a short helix (helix 2A) on the extracellular side of the membrane which forms a plug. The plug probably moves laterally to allow the channel to open. The ring and the pore may move independently.</text>
</comment>
<feature type="transmembrane region" description="Helical" evidence="10">
    <location>
        <begin position="23"/>
        <end position="44"/>
    </location>
</feature>
<evidence type="ECO:0000313" key="14">
    <source>
        <dbReference type="EMBL" id="QCI26115.1"/>
    </source>
</evidence>
<evidence type="ECO:0000313" key="15">
    <source>
        <dbReference type="Proteomes" id="UP000298685"/>
    </source>
</evidence>
<dbReference type="PROSITE" id="PS00756">
    <property type="entry name" value="SECY_2"/>
    <property type="match status" value="1"/>
</dbReference>
<dbReference type="RefSeq" id="WP_158350800.1">
    <property type="nucleotide sequence ID" value="NZ_CP032999.1"/>
</dbReference>
<evidence type="ECO:0000256" key="5">
    <source>
        <dbReference type="ARBA" id="ARBA00022927"/>
    </source>
</evidence>
<feature type="transmembrane region" description="Helical" evidence="10">
    <location>
        <begin position="369"/>
        <end position="387"/>
    </location>
</feature>
<reference evidence="14 15" key="1">
    <citation type="submission" date="2018-10" db="EMBL/GenBank/DDBJ databases">
        <title>Comparative functional genomics of the obligate endosymbiont Buchnera aphidicola.</title>
        <authorList>
            <person name="Chong R.A."/>
        </authorList>
    </citation>
    <scope>NUCLEOTIDE SEQUENCE [LARGE SCALE GENOMIC DNA]</scope>
    <source>
        <strain evidence="14 15">Ska</strain>
    </source>
</reference>
<dbReference type="SUPFAM" id="SSF103491">
    <property type="entry name" value="Preprotein translocase SecY subunit"/>
    <property type="match status" value="1"/>
</dbReference>
<feature type="transmembrane region" description="Helical" evidence="10">
    <location>
        <begin position="316"/>
        <end position="337"/>
    </location>
</feature>
<dbReference type="InterPro" id="IPR023201">
    <property type="entry name" value="SecY_dom_sf"/>
</dbReference>
<evidence type="ECO:0000256" key="8">
    <source>
        <dbReference type="ARBA" id="ARBA00023136"/>
    </source>
</evidence>
<feature type="transmembrane region" description="Helical" evidence="10">
    <location>
        <begin position="122"/>
        <end position="143"/>
    </location>
</feature>
<feature type="transmembrane region" description="Helical" evidence="10">
    <location>
        <begin position="186"/>
        <end position="211"/>
    </location>
</feature>
<evidence type="ECO:0000256" key="10">
    <source>
        <dbReference type="HAMAP-Rule" id="MF_01465"/>
    </source>
</evidence>
<keyword evidence="4 10" id="KW-0812">Transmembrane</keyword>
<accession>A0A4D6YM76</accession>
<gene>
    <name evidence="10 14" type="primary">secY</name>
    <name evidence="14" type="ORF">D9V78_01715</name>
</gene>
<evidence type="ECO:0000256" key="13">
    <source>
        <dbReference type="RuleBase" id="RU004349"/>
    </source>
</evidence>
<keyword evidence="8 10" id="KW-0472">Membrane</keyword>
<proteinExistence type="inferred from homology"/>
<keyword evidence="7 10" id="KW-0811">Translocation</keyword>